<proteinExistence type="predicted"/>
<sequence length="39" mass="4031">MLSNQTVCCTTSTEALRTSMRCLAVPQPASACPGLLSST</sequence>
<gene>
    <name evidence="1" type="ORF">TCEB3V08_LOCUS13499</name>
</gene>
<dbReference type="AlphaFoldDB" id="A0A7R9DPW6"/>
<name>A0A7R9DPW6_TIMCR</name>
<reference evidence="1" key="1">
    <citation type="submission" date="2020-11" db="EMBL/GenBank/DDBJ databases">
        <authorList>
            <person name="Tran Van P."/>
        </authorList>
    </citation>
    <scope>NUCLEOTIDE SEQUENCE</scope>
</reference>
<accession>A0A7R9DPW6</accession>
<dbReference type="EMBL" id="OC341076">
    <property type="protein sequence ID" value="CAD7418817.1"/>
    <property type="molecule type" value="Genomic_DNA"/>
</dbReference>
<organism evidence="1">
    <name type="scientific">Timema cristinae</name>
    <name type="common">Walking stick</name>
    <dbReference type="NCBI Taxonomy" id="61476"/>
    <lineage>
        <taxon>Eukaryota</taxon>
        <taxon>Metazoa</taxon>
        <taxon>Ecdysozoa</taxon>
        <taxon>Arthropoda</taxon>
        <taxon>Hexapoda</taxon>
        <taxon>Insecta</taxon>
        <taxon>Pterygota</taxon>
        <taxon>Neoptera</taxon>
        <taxon>Polyneoptera</taxon>
        <taxon>Phasmatodea</taxon>
        <taxon>Timematodea</taxon>
        <taxon>Timematoidea</taxon>
        <taxon>Timematidae</taxon>
        <taxon>Timema</taxon>
    </lineage>
</organism>
<evidence type="ECO:0000313" key="1">
    <source>
        <dbReference type="EMBL" id="CAD7418817.1"/>
    </source>
</evidence>
<protein>
    <submittedName>
        <fullName evidence="1">Uncharacterized protein</fullName>
    </submittedName>
</protein>